<dbReference type="GO" id="GO:0016810">
    <property type="term" value="F:hydrolase activity, acting on carbon-nitrogen (but not peptide) bonds"/>
    <property type="evidence" value="ECO:0007669"/>
    <property type="project" value="InterPro"/>
</dbReference>
<evidence type="ECO:0000256" key="1">
    <source>
        <dbReference type="ARBA" id="ARBA00004613"/>
    </source>
</evidence>
<keyword evidence="2" id="KW-0732">Signal</keyword>
<protein>
    <submittedName>
        <fullName evidence="4">Glycosyl transferase</fullName>
    </submittedName>
</protein>
<dbReference type="GO" id="GO:0016740">
    <property type="term" value="F:transferase activity"/>
    <property type="evidence" value="ECO:0007669"/>
    <property type="project" value="UniProtKB-KW"/>
</dbReference>
<comment type="caution">
    <text evidence="4">The sequence shown here is derived from an EMBL/GenBank/DDBJ whole genome shotgun (WGS) entry which is preliminary data.</text>
</comment>
<sequence length="231" mass="25186">MSTNVSVPEPVVYLTVHGIGAPERDVSSAESQTWISEQQFEQLLDAVGTRDDVRITFDDGNTSDVTIALPRLIERGLTADFFVLAGMLGQPGWLSADHVRQLDAAGMTIGSHGWAHVDWRRLPDAAGATQEFGDAPTVLGELIGRTVSTVAIPFGSYDRRVLSGLRRAGATCVYTSDGGRARPGTWLRPRNSARHDLDARWLAGVLDERSGVRGDAVRLAKRTVKRWRGRP</sequence>
<comment type="subcellular location">
    <subcellularLocation>
        <location evidence="1">Secreted</location>
    </subcellularLocation>
</comment>
<keyword evidence="4" id="KW-0808">Transferase</keyword>
<evidence type="ECO:0000313" key="5">
    <source>
        <dbReference type="Proteomes" id="UP000659904"/>
    </source>
</evidence>
<dbReference type="InterPro" id="IPR002509">
    <property type="entry name" value="NODB_dom"/>
</dbReference>
<dbReference type="SUPFAM" id="SSF88713">
    <property type="entry name" value="Glycoside hydrolase/deacetylase"/>
    <property type="match status" value="1"/>
</dbReference>
<name>A0A8J3P3T9_9ACTN</name>
<accession>A0A8J3P3T9</accession>
<evidence type="ECO:0000313" key="4">
    <source>
        <dbReference type="EMBL" id="GIG02702.1"/>
    </source>
</evidence>
<dbReference type="EMBL" id="BONH01000058">
    <property type="protein sequence ID" value="GIG02702.1"/>
    <property type="molecule type" value="Genomic_DNA"/>
</dbReference>
<evidence type="ECO:0000259" key="3">
    <source>
        <dbReference type="PROSITE" id="PS51677"/>
    </source>
</evidence>
<evidence type="ECO:0000256" key="2">
    <source>
        <dbReference type="ARBA" id="ARBA00022729"/>
    </source>
</evidence>
<dbReference type="Proteomes" id="UP000659904">
    <property type="component" value="Unassembled WGS sequence"/>
</dbReference>
<organism evidence="4 5">
    <name type="scientific">Catellatospora citrea</name>
    <dbReference type="NCBI Taxonomy" id="53366"/>
    <lineage>
        <taxon>Bacteria</taxon>
        <taxon>Bacillati</taxon>
        <taxon>Actinomycetota</taxon>
        <taxon>Actinomycetes</taxon>
        <taxon>Micromonosporales</taxon>
        <taxon>Micromonosporaceae</taxon>
        <taxon>Catellatospora</taxon>
    </lineage>
</organism>
<dbReference type="AlphaFoldDB" id="A0A8J3P3T9"/>
<dbReference type="GO" id="GO:0005975">
    <property type="term" value="P:carbohydrate metabolic process"/>
    <property type="evidence" value="ECO:0007669"/>
    <property type="project" value="InterPro"/>
</dbReference>
<dbReference type="InterPro" id="IPR011330">
    <property type="entry name" value="Glyco_hydro/deAcase_b/a-brl"/>
</dbReference>
<dbReference type="CDD" id="cd10918">
    <property type="entry name" value="CE4_NodB_like_5s_6s"/>
    <property type="match status" value="1"/>
</dbReference>
<feature type="domain" description="NodB homology" evidence="3">
    <location>
        <begin position="51"/>
        <end position="231"/>
    </location>
</feature>
<dbReference type="GO" id="GO:0005576">
    <property type="term" value="C:extracellular region"/>
    <property type="evidence" value="ECO:0007669"/>
    <property type="project" value="UniProtKB-SubCell"/>
</dbReference>
<dbReference type="PANTHER" id="PTHR34216">
    <property type="match status" value="1"/>
</dbReference>
<gene>
    <name evidence="4" type="ORF">Cci01nite_77950</name>
</gene>
<dbReference type="Gene3D" id="3.20.20.370">
    <property type="entry name" value="Glycoside hydrolase/deacetylase"/>
    <property type="match status" value="1"/>
</dbReference>
<proteinExistence type="predicted"/>
<dbReference type="PANTHER" id="PTHR34216:SF3">
    <property type="entry name" value="POLY-BETA-1,6-N-ACETYL-D-GLUCOSAMINE N-DEACETYLASE"/>
    <property type="match status" value="1"/>
</dbReference>
<keyword evidence="5" id="KW-1185">Reference proteome</keyword>
<dbReference type="PROSITE" id="PS51677">
    <property type="entry name" value="NODB"/>
    <property type="match status" value="1"/>
</dbReference>
<dbReference type="Pfam" id="PF01522">
    <property type="entry name" value="Polysacc_deac_1"/>
    <property type="match status" value="1"/>
</dbReference>
<dbReference type="InterPro" id="IPR051398">
    <property type="entry name" value="Polysacch_Deacetylase"/>
</dbReference>
<reference evidence="4 5" key="1">
    <citation type="submission" date="2021-01" db="EMBL/GenBank/DDBJ databases">
        <title>Whole genome shotgun sequence of Catellatospora citrea NBRC 14495.</title>
        <authorList>
            <person name="Komaki H."/>
            <person name="Tamura T."/>
        </authorList>
    </citation>
    <scope>NUCLEOTIDE SEQUENCE [LARGE SCALE GENOMIC DNA]</scope>
    <source>
        <strain evidence="4 5">NBRC 14495</strain>
    </source>
</reference>